<comment type="catalytic activity">
    <reaction evidence="2">
        <text>ATP + H2O = ADP + phosphate + H(+)</text>
        <dbReference type="Rhea" id="RHEA:13065"/>
        <dbReference type="ChEBI" id="CHEBI:15377"/>
        <dbReference type="ChEBI" id="CHEBI:15378"/>
        <dbReference type="ChEBI" id="CHEBI:30616"/>
        <dbReference type="ChEBI" id="CHEBI:43474"/>
        <dbReference type="ChEBI" id="CHEBI:456216"/>
        <dbReference type="EC" id="3.6.4.13"/>
    </reaction>
</comment>
<gene>
    <name evidence="5" type="ORF">F0562_001463</name>
</gene>
<dbReference type="EMBL" id="CM018031">
    <property type="protein sequence ID" value="KAA8549519.1"/>
    <property type="molecule type" value="Genomic_DNA"/>
</dbReference>
<sequence>MVLEGPREMGYGSNITIGNGFNGSGHIQKFSNGLGHRGRPGPHPQGQQISDSFKAQNGLPFKAHKRISFKAQNGFYDNAHNRNSYQAQRESNRQVGERTAQAIKGRPRSGRQFYKAKSNIRQSVSQAYERRGKAVKADAITDRGVSAANEGGIKELSEPMGDILVFLTGQDDIDTAVQLLTEEAQSSEKPSSGLIVLPLYSGLSRSDQDRVFSPAPRGKRKVVISTNIAETSLTLEGVVYVVDSGFSKQRFYNPISDIENLIVAPISKASARQRAGRAGRVRPGNCYRVTLRCDGITTVIRNFYEFILAIDLVDLPLEGVRFPWANNRNTL</sequence>
<feature type="region of interest" description="Disordered" evidence="3">
    <location>
        <begin position="26"/>
        <end position="50"/>
    </location>
</feature>
<name>A0A5J5C2X4_9ASTE</name>
<evidence type="ECO:0000313" key="6">
    <source>
        <dbReference type="Proteomes" id="UP000325577"/>
    </source>
</evidence>
<dbReference type="PANTHER" id="PTHR18934:SF136">
    <property type="entry name" value="ATP-DEPENDENT RNA HELICASE DHX35-RELATED"/>
    <property type="match status" value="1"/>
</dbReference>
<evidence type="ECO:0000313" key="5">
    <source>
        <dbReference type="EMBL" id="KAA8549519.1"/>
    </source>
</evidence>
<dbReference type="SMART" id="SM00490">
    <property type="entry name" value="HELICc"/>
    <property type="match status" value="1"/>
</dbReference>
<accession>A0A5J5C2X4</accession>
<dbReference type="InterPro" id="IPR001650">
    <property type="entry name" value="Helicase_C-like"/>
</dbReference>
<evidence type="ECO:0000259" key="4">
    <source>
        <dbReference type="PROSITE" id="PS51194"/>
    </source>
</evidence>
<dbReference type="EC" id="3.6.4.13" evidence="1"/>
<dbReference type="CDD" id="cd18791">
    <property type="entry name" value="SF2_C_RHA"/>
    <property type="match status" value="1"/>
</dbReference>
<dbReference type="AlphaFoldDB" id="A0A5J5C2X4"/>
<dbReference type="PANTHER" id="PTHR18934">
    <property type="entry name" value="ATP-DEPENDENT RNA HELICASE"/>
    <property type="match status" value="1"/>
</dbReference>
<dbReference type="InterPro" id="IPR027417">
    <property type="entry name" value="P-loop_NTPase"/>
</dbReference>
<dbReference type="Gene3D" id="3.40.50.300">
    <property type="entry name" value="P-loop containing nucleotide triphosphate hydrolases"/>
    <property type="match status" value="1"/>
</dbReference>
<dbReference type="OrthoDB" id="1936457at2759"/>
<dbReference type="GO" id="GO:0003724">
    <property type="term" value="F:RNA helicase activity"/>
    <property type="evidence" value="ECO:0007669"/>
    <property type="project" value="UniProtKB-EC"/>
</dbReference>
<feature type="region of interest" description="Disordered" evidence="3">
    <location>
        <begin position="85"/>
        <end position="109"/>
    </location>
</feature>
<evidence type="ECO:0000256" key="1">
    <source>
        <dbReference type="ARBA" id="ARBA00012552"/>
    </source>
</evidence>
<organism evidence="5 6">
    <name type="scientific">Nyssa sinensis</name>
    <dbReference type="NCBI Taxonomy" id="561372"/>
    <lineage>
        <taxon>Eukaryota</taxon>
        <taxon>Viridiplantae</taxon>
        <taxon>Streptophyta</taxon>
        <taxon>Embryophyta</taxon>
        <taxon>Tracheophyta</taxon>
        <taxon>Spermatophyta</taxon>
        <taxon>Magnoliopsida</taxon>
        <taxon>eudicotyledons</taxon>
        <taxon>Gunneridae</taxon>
        <taxon>Pentapetalae</taxon>
        <taxon>asterids</taxon>
        <taxon>Cornales</taxon>
        <taxon>Nyssaceae</taxon>
        <taxon>Nyssa</taxon>
    </lineage>
</organism>
<dbReference type="SUPFAM" id="SSF52540">
    <property type="entry name" value="P-loop containing nucleoside triphosphate hydrolases"/>
    <property type="match status" value="1"/>
</dbReference>
<proteinExistence type="predicted"/>
<dbReference type="Proteomes" id="UP000325577">
    <property type="component" value="Linkage Group LG0"/>
</dbReference>
<dbReference type="GO" id="GO:0003723">
    <property type="term" value="F:RNA binding"/>
    <property type="evidence" value="ECO:0007669"/>
    <property type="project" value="TreeGrafter"/>
</dbReference>
<keyword evidence="6" id="KW-1185">Reference proteome</keyword>
<dbReference type="Pfam" id="PF00271">
    <property type="entry name" value="Helicase_C"/>
    <property type="match status" value="1"/>
</dbReference>
<evidence type="ECO:0000256" key="3">
    <source>
        <dbReference type="SAM" id="MobiDB-lite"/>
    </source>
</evidence>
<feature type="domain" description="Helicase C-terminal" evidence="4">
    <location>
        <begin position="152"/>
        <end position="321"/>
    </location>
</feature>
<evidence type="ECO:0000256" key="2">
    <source>
        <dbReference type="ARBA" id="ARBA00047984"/>
    </source>
</evidence>
<reference evidence="5 6" key="1">
    <citation type="submission" date="2019-09" db="EMBL/GenBank/DDBJ databases">
        <title>A chromosome-level genome assembly of the Chinese tupelo Nyssa sinensis.</title>
        <authorList>
            <person name="Yang X."/>
            <person name="Kang M."/>
            <person name="Yang Y."/>
            <person name="Xiong H."/>
            <person name="Wang M."/>
            <person name="Zhang Z."/>
            <person name="Wang Z."/>
            <person name="Wu H."/>
            <person name="Ma T."/>
            <person name="Liu J."/>
            <person name="Xi Z."/>
        </authorList>
    </citation>
    <scope>NUCLEOTIDE SEQUENCE [LARGE SCALE GENOMIC DNA]</scope>
    <source>
        <strain evidence="5">J267</strain>
        <tissue evidence="5">Leaf</tissue>
    </source>
</reference>
<protein>
    <recommendedName>
        <fullName evidence="1">RNA helicase</fullName>
        <ecNumber evidence="1">3.6.4.13</ecNumber>
    </recommendedName>
</protein>
<dbReference type="PROSITE" id="PS51194">
    <property type="entry name" value="HELICASE_CTER"/>
    <property type="match status" value="1"/>
</dbReference>